<feature type="transmembrane region" description="Helical" evidence="1">
    <location>
        <begin position="6"/>
        <end position="29"/>
    </location>
</feature>
<dbReference type="Pfam" id="PF08570">
    <property type="entry name" value="DUF1761"/>
    <property type="match status" value="1"/>
</dbReference>
<keyword evidence="3" id="KW-1185">Reference proteome</keyword>
<comment type="caution">
    <text evidence="2">The sequence shown here is derived from an EMBL/GenBank/DDBJ whole genome shotgun (WGS) entry which is preliminary data.</text>
</comment>
<name>A0ABW8Y8I0_9FLAO</name>
<gene>
    <name evidence="2" type="ORF">ABS765_16290</name>
</gene>
<dbReference type="InterPro" id="IPR013879">
    <property type="entry name" value="DUF1761"/>
</dbReference>
<dbReference type="Proteomes" id="UP001629058">
    <property type="component" value="Unassembled WGS sequence"/>
</dbReference>
<reference evidence="2 3" key="1">
    <citation type="submission" date="2024-06" db="EMBL/GenBank/DDBJ databases">
        <authorList>
            <person name="Kaempfer P."/>
            <person name="Viver T."/>
        </authorList>
    </citation>
    <scope>NUCLEOTIDE SEQUENCE [LARGE SCALE GENOMIC DNA]</scope>
    <source>
        <strain evidence="2 3">ST-37</strain>
    </source>
</reference>
<protein>
    <submittedName>
        <fullName evidence="2">DUF1761 domain-containing protein</fullName>
    </submittedName>
</protein>
<keyword evidence="1" id="KW-0472">Membrane</keyword>
<proteinExistence type="predicted"/>
<dbReference type="EMBL" id="JBELPY010000014">
    <property type="protein sequence ID" value="MFL9835578.1"/>
    <property type="molecule type" value="Genomic_DNA"/>
</dbReference>
<feature type="transmembrane region" description="Helical" evidence="1">
    <location>
        <begin position="36"/>
        <end position="54"/>
    </location>
</feature>
<feature type="transmembrane region" description="Helical" evidence="1">
    <location>
        <begin position="66"/>
        <end position="89"/>
    </location>
</feature>
<accession>A0ABW8Y8I0</accession>
<evidence type="ECO:0000313" key="3">
    <source>
        <dbReference type="Proteomes" id="UP001629058"/>
    </source>
</evidence>
<sequence>MPKKSIYIVGPANCGIIYTLTSALLIYALDINSVSAALEFSFVIGVGYLVTNTTNIAINPNIPKPFLYSAISGGYFLLSAIIISILIVLMK</sequence>
<organism evidence="2 3">
    <name type="scientific">Chryseobacterium terrae</name>
    <dbReference type="NCBI Taxonomy" id="3163299"/>
    <lineage>
        <taxon>Bacteria</taxon>
        <taxon>Pseudomonadati</taxon>
        <taxon>Bacteroidota</taxon>
        <taxon>Flavobacteriia</taxon>
        <taxon>Flavobacteriales</taxon>
        <taxon>Weeksellaceae</taxon>
        <taxon>Chryseobacterium group</taxon>
        <taxon>Chryseobacterium</taxon>
    </lineage>
</organism>
<keyword evidence="1" id="KW-0812">Transmembrane</keyword>
<dbReference type="RefSeq" id="WP_408092454.1">
    <property type="nucleotide sequence ID" value="NZ_JBELPY010000014.1"/>
</dbReference>
<evidence type="ECO:0000313" key="2">
    <source>
        <dbReference type="EMBL" id="MFL9835578.1"/>
    </source>
</evidence>
<keyword evidence="1" id="KW-1133">Transmembrane helix</keyword>
<evidence type="ECO:0000256" key="1">
    <source>
        <dbReference type="SAM" id="Phobius"/>
    </source>
</evidence>